<dbReference type="InterPro" id="IPR011990">
    <property type="entry name" value="TPR-like_helical_dom_sf"/>
</dbReference>
<dbReference type="Gene3D" id="1.25.40.10">
    <property type="entry name" value="Tetratricopeptide repeat domain"/>
    <property type="match status" value="1"/>
</dbReference>
<gene>
    <name evidence="1" type="ORF">LCGC14_1937460</name>
</gene>
<reference evidence="1" key="1">
    <citation type="journal article" date="2015" name="Nature">
        <title>Complex archaea that bridge the gap between prokaryotes and eukaryotes.</title>
        <authorList>
            <person name="Spang A."/>
            <person name="Saw J.H."/>
            <person name="Jorgensen S.L."/>
            <person name="Zaremba-Niedzwiedzka K."/>
            <person name="Martijn J."/>
            <person name="Lind A.E."/>
            <person name="van Eijk R."/>
            <person name="Schleper C."/>
            <person name="Guy L."/>
            <person name="Ettema T.J."/>
        </authorList>
    </citation>
    <scope>NUCLEOTIDE SEQUENCE</scope>
</reference>
<name>A0A0F9FLK5_9ZZZZ</name>
<dbReference type="AlphaFoldDB" id="A0A0F9FLK5"/>
<comment type="caution">
    <text evidence="1">The sequence shown here is derived from an EMBL/GenBank/DDBJ whole genome shotgun (WGS) entry which is preliminary data.</text>
</comment>
<organism evidence="1">
    <name type="scientific">marine sediment metagenome</name>
    <dbReference type="NCBI Taxonomy" id="412755"/>
    <lineage>
        <taxon>unclassified sequences</taxon>
        <taxon>metagenomes</taxon>
        <taxon>ecological metagenomes</taxon>
    </lineage>
</organism>
<dbReference type="SUPFAM" id="SSF48452">
    <property type="entry name" value="TPR-like"/>
    <property type="match status" value="1"/>
</dbReference>
<dbReference type="GO" id="GO:0042802">
    <property type="term" value="F:identical protein binding"/>
    <property type="evidence" value="ECO:0007669"/>
    <property type="project" value="InterPro"/>
</dbReference>
<sequence>MSHSILFRNLAIVAARRDDHDAALELYRRAWETSGGDLYLFGELDLYLAERDRHAERLELYDQLDEQARTRSIVAMRRGKQLLDNSRYNEAVTEYTTRTFLRGEQEKGVHHCYVEAIIGAAWPHIDGGDCERARQILAKGLEYPRNINVGRDSTKPNEAPVRYLLGVVEEKAGRPDQAREHYLAAAIELHRDGSPAACYEMLAWMALGNRARGMAVAHTLEQLARGERRPHPYLEWLYGKAILKFGHGLAQLVKGRPDEARQMWREALAENPDARWVRLHLDMPDGLLEFIGRCPGWPEE</sequence>
<dbReference type="InterPro" id="IPR011717">
    <property type="entry name" value="TPR-4"/>
</dbReference>
<dbReference type="SMART" id="SM00028">
    <property type="entry name" value="TPR"/>
    <property type="match status" value="3"/>
</dbReference>
<dbReference type="Pfam" id="PF13432">
    <property type="entry name" value="TPR_16"/>
    <property type="match status" value="2"/>
</dbReference>
<proteinExistence type="predicted"/>
<dbReference type="InterPro" id="IPR019734">
    <property type="entry name" value="TPR_rpt"/>
</dbReference>
<evidence type="ECO:0000313" key="1">
    <source>
        <dbReference type="EMBL" id="KKL87163.1"/>
    </source>
</evidence>
<accession>A0A0F9FLK5</accession>
<dbReference type="EMBL" id="LAZR01020913">
    <property type="protein sequence ID" value="KKL87163.1"/>
    <property type="molecule type" value="Genomic_DNA"/>
</dbReference>
<protein>
    <recommendedName>
        <fullName evidence="2">Tetratricopeptide repeat protein</fullName>
    </recommendedName>
</protein>
<dbReference type="Pfam" id="PF07721">
    <property type="entry name" value="TPR_4"/>
    <property type="match status" value="1"/>
</dbReference>
<evidence type="ECO:0008006" key="2">
    <source>
        <dbReference type="Google" id="ProtNLM"/>
    </source>
</evidence>